<evidence type="ECO:0000256" key="3">
    <source>
        <dbReference type="ARBA" id="ARBA00022553"/>
    </source>
</evidence>
<feature type="region of interest" description="Disordered" evidence="7">
    <location>
        <begin position="604"/>
        <end position="629"/>
    </location>
</feature>
<dbReference type="CDD" id="cd00130">
    <property type="entry name" value="PAS"/>
    <property type="match status" value="1"/>
</dbReference>
<dbReference type="NCBIfam" id="TIGR00229">
    <property type="entry name" value="sensory_box"/>
    <property type="match status" value="1"/>
</dbReference>
<dbReference type="Proteomes" id="UP001595660">
    <property type="component" value="Unassembled WGS sequence"/>
</dbReference>
<dbReference type="PRINTS" id="PR00344">
    <property type="entry name" value="BCTRLSENSOR"/>
</dbReference>
<dbReference type="InterPro" id="IPR050736">
    <property type="entry name" value="Sensor_HK_Regulatory"/>
</dbReference>
<protein>
    <recommendedName>
        <fullName evidence="2">histidine kinase</fullName>
        <ecNumber evidence="2">2.7.13.3</ecNumber>
    </recommendedName>
</protein>
<dbReference type="Pfam" id="PF13185">
    <property type="entry name" value="GAF_2"/>
    <property type="match status" value="1"/>
</dbReference>
<keyword evidence="6" id="KW-0902">Two-component regulatory system</keyword>
<evidence type="ECO:0000256" key="1">
    <source>
        <dbReference type="ARBA" id="ARBA00000085"/>
    </source>
</evidence>
<evidence type="ECO:0000256" key="7">
    <source>
        <dbReference type="SAM" id="MobiDB-lite"/>
    </source>
</evidence>
<proteinExistence type="predicted"/>
<evidence type="ECO:0000313" key="12">
    <source>
        <dbReference type="Proteomes" id="UP001595660"/>
    </source>
</evidence>
<dbReference type="InterPro" id="IPR004358">
    <property type="entry name" value="Sig_transdc_His_kin-like_C"/>
</dbReference>
<dbReference type="PROSITE" id="PS50109">
    <property type="entry name" value="HIS_KIN"/>
    <property type="match status" value="1"/>
</dbReference>
<dbReference type="SMART" id="SM00388">
    <property type="entry name" value="HisKA"/>
    <property type="match status" value="1"/>
</dbReference>
<evidence type="ECO:0000259" key="10">
    <source>
        <dbReference type="PROSITE" id="PS50113"/>
    </source>
</evidence>
<dbReference type="InterPro" id="IPR003594">
    <property type="entry name" value="HATPase_dom"/>
</dbReference>
<dbReference type="SUPFAM" id="SSF55781">
    <property type="entry name" value="GAF domain-like"/>
    <property type="match status" value="1"/>
</dbReference>
<dbReference type="SMART" id="SM00091">
    <property type="entry name" value="PAS"/>
    <property type="match status" value="1"/>
</dbReference>
<feature type="domain" description="Histidine kinase" evidence="8">
    <location>
        <begin position="429"/>
        <end position="623"/>
    </location>
</feature>
<dbReference type="EC" id="2.7.13.3" evidence="2"/>
<dbReference type="InterPro" id="IPR035965">
    <property type="entry name" value="PAS-like_dom_sf"/>
</dbReference>
<evidence type="ECO:0000313" key="11">
    <source>
        <dbReference type="EMBL" id="MFC3478924.1"/>
    </source>
</evidence>
<dbReference type="InterPro" id="IPR000700">
    <property type="entry name" value="PAS-assoc_C"/>
</dbReference>
<dbReference type="GeneID" id="69118063"/>
<dbReference type="Pfam" id="PF00989">
    <property type="entry name" value="PAS"/>
    <property type="match status" value="1"/>
</dbReference>
<evidence type="ECO:0000256" key="4">
    <source>
        <dbReference type="ARBA" id="ARBA00022679"/>
    </source>
</evidence>
<dbReference type="EMBL" id="JBHRWN010000002">
    <property type="protein sequence ID" value="MFC3478924.1"/>
    <property type="molecule type" value="Genomic_DNA"/>
</dbReference>
<gene>
    <name evidence="11" type="ORF">ACFOKC_14425</name>
</gene>
<organism evidence="11 12">
    <name type="scientific">Halobacterium litoreum</name>
    <dbReference type="NCBI Taxonomy" id="2039234"/>
    <lineage>
        <taxon>Archaea</taxon>
        <taxon>Methanobacteriati</taxon>
        <taxon>Methanobacteriota</taxon>
        <taxon>Stenosarchaea group</taxon>
        <taxon>Halobacteria</taxon>
        <taxon>Halobacteriales</taxon>
        <taxon>Halobacteriaceae</taxon>
        <taxon>Halobacterium</taxon>
    </lineage>
</organism>
<dbReference type="Gene3D" id="3.30.565.10">
    <property type="entry name" value="Histidine kinase-like ATPase, C-terminal domain"/>
    <property type="match status" value="1"/>
</dbReference>
<evidence type="ECO:0000256" key="5">
    <source>
        <dbReference type="ARBA" id="ARBA00022777"/>
    </source>
</evidence>
<keyword evidence="3" id="KW-0597">Phosphoprotein</keyword>
<dbReference type="SUPFAM" id="SSF55785">
    <property type="entry name" value="PYP-like sensor domain (PAS domain)"/>
    <property type="match status" value="1"/>
</dbReference>
<dbReference type="GO" id="GO:0000160">
    <property type="term" value="P:phosphorelay signal transduction system"/>
    <property type="evidence" value="ECO:0007669"/>
    <property type="project" value="UniProtKB-KW"/>
</dbReference>
<dbReference type="Gene3D" id="1.10.287.130">
    <property type="match status" value="1"/>
</dbReference>
<dbReference type="InterPro" id="IPR005467">
    <property type="entry name" value="His_kinase_dom"/>
</dbReference>
<dbReference type="PROSITE" id="PS50112">
    <property type="entry name" value="PAS"/>
    <property type="match status" value="1"/>
</dbReference>
<dbReference type="SMART" id="SM00387">
    <property type="entry name" value="HATPase_c"/>
    <property type="match status" value="1"/>
</dbReference>
<name>A0ABD5NIE4_9EURY</name>
<dbReference type="InterPro" id="IPR029016">
    <property type="entry name" value="GAF-like_dom_sf"/>
</dbReference>
<keyword evidence="5 11" id="KW-0418">Kinase</keyword>
<dbReference type="Pfam" id="PF00512">
    <property type="entry name" value="HisKA"/>
    <property type="match status" value="1"/>
</dbReference>
<evidence type="ECO:0000256" key="2">
    <source>
        <dbReference type="ARBA" id="ARBA00012438"/>
    </source>
</evidence>
<evidence type="ECO:0000259" key="9">
    <source>
        <dbReference type="PROSITE" id="PS50112"/>
    </source>
</evidence>
<dbReference type="InterPro" id="IPR003018">
    <property type="entry name" value="GAF"/>
</dbReference>
<dbReference type="AlphaFoldDB" id="A0ABD5NIE4"/>
<sequence length="629" mass="69294">MTAHGTLLRAITGAVDRADDGDDLRERVCDAAVDACYDYAYLYDDDRLAFAGRPPTDEPADTRPETVETVEDDGGYRVLVPVADGDDRLGTLAFGAAEPPDAEDRAFLLGVGETVGHGIATADAAAEHARVESALKTERRQFEKLHSVAAQMVGRDHEQSIYHLAIDAAENILDFDICGIDIAEDGYLVPKALSTGMESGDFERYRTDEGVAGETFQENKRIVVDDVAEYADADPTNPDYRSVLSVPIGDLGVFQAASERVDAFSDRDAELAELLMAHVAETLHRLRSDEALRESEAKYRTLIEQSHDAVAIFRDGRYEFVNNRAAELFGRDEDELLAANAWDLIHNDDREKLKRIHDEVVEEVGRQRTFDGRIWRPSGDVRYCEFSVTSIDYEGETAALASIRDITQRKERERELERQNERLDEFASVVSHDLRSPINVARGSIDLVRQTDDGEHLDRAEEALDRMENIVEDVLELARQGQHVDETEPVELSQVASDSWESVDARDATLDVTTGDCRVAADPGRLRELFENLFRNAVEHGGDGVAVTVECVDGGFAVTDDGAGVPAGMHDEVFERGYTSADDGTGFGLAIVENIAEAHDWSVDAVPPDSGDDDARGARFEVTGVTRVE</sequence>
<keyword evidence="12" id="KW-1185">Reference proteome</keyword>
<feature type="domain" description="PAC" evidence="10">
    <location>
        <begin position="368"/>
        <end position="418"/>
    </location>
</feature>
<dbReference type="Gene3D" id="3.30.450.20">
    <property type="entry name" value="PAS domain"/>
    <property type="match status" value="1"/>
</dbReference>
<dbReference type="PANTHER" id="PTHR43711">
    <property type="entry name" value="TWO-COMPONENT HISTIDINE KINASE"/>
    <property type="match status" value="1"/>
</dbReference>
<dbReference type="InterPro" id="IPR000014">
    <property type="entry name" value="PAS"/>
</dbReference>
<dbReference type="PROSITE" id="PS50113">
    <property type="entry name" value="PAC"/>
    <property type="match status" value="1"/>
</dbReference>
<dbReference type="SMART" id="SM00065">
    <property type="entry name" value="GAF"/>
    <property type="match status" value="1"/>
</dbReference>
<dbReference type="SMART" id="SM00086">
    <property type="entry name" value="PAC"/>
    <property type="match status" value="1"/>
</dbReference>
<evidence type="ECO:0000259" key="8">
    <source>
        <dbReference type="PROSITE" id="PS50109"/>
    </source>
</evidence>
<dbReference type="RefSeq" id="WP_232569517.1">
    <property type="nucleotide sequence ID" value="NZ_CP089466.1"/>
</dbReference>
<accession>A0ABD5NIE4</accession>
<dbReference type="InterPro" id="IPR003661">
    <property type="entry name" value="HisK_dim/P_dom"/>
</dbReference>
<dbReference type="InterPro" id="IPR036890">
    <property type="entry name" value="HATPase_C_sf"/>
</dbReference>
<dbReference type="CDD" id="cd00082">
    <property type="entry name" value="HisKA"/>
    <property type="match status" value="1"/>
</dbReference>
<comment type="caution">
    <text evidence="11">The sequence shown here is derived from an EMBL/GenBank/DDBJ whole genome shotgun (WGS) entry which is preliminary data.</text>
</comment>
<comment type="catalytic activity">
    <reaction evidence="1">
        <text>ATP + protein L-histidine = ADP + protein N-phospho-L-histidine.</text>
        <dbReference type="EC" id="2.7.13.3"/>
    </reaction>
</comment>
<dbReference type="SUPFAM" id="SSF55874">
    <property type="entry name" value="ATPase domain of HSP90 chaperone/DNA topoisomerase II/histidine kinase"/>
    <property type="match status" value="1"/>
</dbReference>
<dbReference type="GO" id="GO:0004673">
    <property type="term" value="F:protein histidine kinase activity"/>
    <property type="evidence" value="ECO:0007669"/>
    <property type="project" value="UniProtKB-EC"/>
</dbReference>
<dbReference type="SUPFAM" id="SSF47384">
    <property type="entry name" value="Homodimeric domain of signal transducing histidine kinase"/>
    <property type="match status" value="1"/>
</dbReference>
<dbReference type="Pfam" id="PF02518">
    <property type="entry name" value="HATPase_c"/>
    <property type="match status" value="1"/>
</dbReference>
<dbReference type="PANTHER" id="PTHR43711:SF1">
    <property type="entry name" value="HISTIDINE KINASE 1"/>
    <property type="match status" value="1"/>
</dbReference>
<reference evidence="11 12" key="1">
    <citation type="journal article" date="2019" name="Int. J. Syst. Evol. Microbiol.">
        <title>The Global Catalogue of Microorganisms (GCM) 10K type strain sequencing project: providing services to taxonomists for standard genome sequencing and annotation.</title>
        <authorList>
            <consortium name="The Broad Institute Genomics Platform"/>
            <consortium name="The Broad Institute Genome Sequencing Center for Infectious Disease"/>
            <person name="Wu L."/>
            <person name="Ma J."/>
        </authorList>
    </citation>
    <scope>NUCLEOTIDE SEQUENCE [LARGE SCALE GENOMIC DNA]</scope>
    <source>
        <strain evidence="11 12">CGMCC 1.12562</strain>
    </source>
</reference>
<dbReference type="Gene3D" id="3.30.450.40">
    <property type="match status" value="1"/>
</dbReference>
<keyword evidence="4" id="KW-0808">Transferase</keyword>
<dbReference type="InterPro" id="IPR036097">
    <property type="entry name" value="HisK_dim/P_sf"/>
</dbReference>
<feature type="domain" description="PAS" evidence="9">
    <location>
        <begin position="295"/>
        <end position="364"/>
    </location>
</feature>
<dbReference type="InterPro" id="IPR001610">
    <property type="entry name" value="PAC"/>
</dbReference>
<evidence type="ECO:0000256" key="6">
    <source>
        <dbReference type="ARBA" id="ARBA00023012"/>
    </source>
</evidence>
<dbReference type="CDD" id="cd00075">
    <property type="entry name" value="HATPase"/>
    <property type="match status" value="1"/>
</dbReference>
<dbReference type="InterPro" id="IPR013767">
    <property type="entry name" value="PAS_fold"/>
</dbReference>